<keyword evidence="3" id="KW-1185">Reference proteome</keyword>
<proteinExistence type="predicted"/>
<gene>
    <name evidence="2" type="ORF">L211DRAFT_441243</name>
</gene>
<evidence type="ECO:0000313" key="3">
    <source>
        <dbReference type="Proteomes" id="UP000267821"/>
    </source>
</evidence>
<organism evidence="2 3">
    <name type="scientific">Terfezia boudieri ATCC MYA-4762</name>
    <dbReference type="NCBI Taxonomy" id="1051890"/>
    <lineage>
        <taxon>Eukaryota</taxon>
        <taxon>Fungi</taxon>
        <taxon>Dikarya</taxon>
        <taxon>Ascomycota</taxon>
        <taxon>Pezizomycotina</taxon>
        <taxon>Pezizomycetes</taxon>
        <taxon>Pezizales</taxon>
        <taxon>Pezizaceae</taxon>
        <taxon>Terfezia</taxon>
    </lineage>
</organism>
<feature type="compositionally biased region" description="Polar residues" evidence="1">
    <location>
        <begin position="36"/>
        <end position="45"/>
    </location>
</feature>
<evidence type="ECO:0000256" key="1">
    <source>
        <dbReference type="SAM" id="MobiDB-lite"/>
    </source>
</evidence>
<feature type="region of interest" description="Disordered" evidence="1">
    <location>
        <begin position="22"/>
        <end position="66"/>
    </location>
</feature>
<accession>A0A3N4LHY3</accession>
<reference evidence="2 3" key="1">
    <citation type="journal article" date="2018" name="Nat. Ecol. Evol.">
        <title>Pezizomycetes genomes reveal the molecular basis of ectomycorrhizal truffle lifestyle.</title>
        <authorList>
            <person name="Murat C."/>
            <person name="Payen T."/>
            <person name="Noel B."/>
            <person name="Kuo A."/>
            <person name="Morin E."/>
            <person name="Chen J."/>
            <person name="Kohler A."/>
            <person name="Krizsan K."/>
            <person name="Balestrini R."/>
            <person name="Da Silva C."/>
            <person name="Montanini B."/>
            <person name="Hainaut M."/>
            <person name="Levati E."/>
            <person name="Barry K.W."/>
            <person name="Belfiori B."/>
            <person name="Cichocki N."/>
            <person name="Clum A."/>
            <person name="Dockter R.B."/>
            <person name="Fauchery L."/>
            <person name="Guy J."/>
            <person name="Iotti M."/>
            <person name="Le Tacon F."/>
            <person name="Lindquist E.A."/>
            <person name="Lipzen A."/>
            <person name="Malagnac F."/>
            <person name="Mello A."/>
            <person name="Molinier V."/>
            <person name="Miyauchi S."/>
            <person name="Poulain J."/>
            <person name="Riccioni C."/>
            <person name="Rubini A."/>
            <person name="Sitrit Y."/>
            <person name="Splivallo R."/>
            <person name="Traeger S."/>
            <person name="Wang M."/>
            <person name="Zifcakova L."/>
            <person name="Wipf D."/>
            <person name="Zambonelli A."/>
            <person name="Paolocci F."/>
            <person name="Nowrousian M."/>
            <person name="Ottonello S."/>
            <person name="Baldrian P."/>
            <person name="Spatafora J.W."/>
            <person name="Henrissat B."/>
            <person name="Nagy L.G."/>
            <person name="Aury J.M."/>
            <person name="Wincker P."/>
            <person name="Grigoriev I.V."/>
            <person name="Bonfante P."/>
            <person name="Martin F.M."/>
        </authorList>
    </citation>
    <scope>NUCLEOTIDE SEQUENCE [LARGE SCALE GENOMIC DNA]</scope>
    <source>
        <strain evidence="2 3">ATCC MYA-4762</strain>
    </source>
</reference>
<evidence type="ECO:0000313" key="2">
    <source>
        <dbReference type="EMBL" id="RPB21318.1"/>
    </source>
</evidence>
<dbReference type="Proteomes" id="UP000267821">
    <property type="component" value="Unassembled WGS sequence"/>
</dbReference>
<sequence>MHPVLTSTPSHLLQWTPIHLQQPPSRSLHSPHQRPNLLSSSQTPRHTPPRLRPCQPHAHLSRNQSHHRRQPCCNLKNSLVEVSASADFLFGCLCCRTQICDVNLKRSSRYCCYEVFIPKSSPPTGLPIMNYTMTNPYETQRVALSFRMQSGVVLAVGRPSRRG</sequence>
<dbReference type="EMBL" id="ML121560">
    <property type="protein sequence ID" value="RPB21318.1"/>
    <property type="molecule type" value="Genomic_DNA"/>
</dbReference>
<name>A0A3N4LHY3_9PEZI</name>
<dbReference type="InParanoid" id="A0A3N4LHY3"/>
<protein>
    <submittedName>
        <fullName evidence="2">Uncharacterized protein</fullName>
    </submittedName>
</protein>
<dbReference type="AlphaFoldDB" id="A0A3N4LHY3"/>